<comment type="caution">
    <text evidence="11">The sequence shown here is derived from an EMBL/GenBank/DDBJ whole genome shotgun (WGS) entry which is preliminary data.</text>
</comment>
<dbReference type="GO" id="GO:0043048">
    <property type="term" value="P:dolichyl monophosphate biosynthetic process"/>
    <property type="evidence" value="ECO:0007669"/>
    <property type="project" value="TreeGrafter"/>
</dbReference>
<feature type="transmembrane region" description="Helical" evidence="10">
    <location>
        <begin position="248"/>
        <end position="266"/>
    </location>
</feature>
<dbReference type="GO" id="GO:0004168">
    <property type="term" value="F:dolichol kinase activity"/>
    <property type="evidence" value="ECO:0007669"/>
    <property type="project" value="UniProtKB-EC"/>
</dbReference>
<feature type="transmembrane region" description="Helical" evidence="10">
    <location>
        <begin position="217"/>
        <end position="236"/>
    </location>
</feature>
<dbReference type="PANTHER" id="PTHR13205:SF15">
    <property type="entry name" value="DOLICHOL KINASE"/>
    <property type="match status" value="1"/>
</dbReference>
<dbReference type="OrthoDB" id="377083at2759"/>
<dbReference type="EC" id="2.7.1.108" evidence="3"/>
<protein>
    <recommendedName>
        <fullName evidence="3">dolichol kinase</fullName>
        <ecNumber evidence="3">2.7.1.108</ecNumber>
    </recommendedName>
</protein>
<gene>
    <name evidence="11" type="primary">EVN</name>
    <name evidence="11" type="ORF">FJT64_025532</name>
</gene>
<feature type="transmembrane region" description="Helical" evidence="10">
    <location>
        <begin position="314"/>
        <end position="336"/>
    </location>
</feature>
<feature type="transmembrane region" description="Helical" evidence="10">
    <location>
        <begin position="387"/>
        <end position="408"/>
    </location>
</feature>
<keyword evidence="12" id="KW-1185">Reference proteome</keyword>
<feature type="transmembrane region" description="Helical" evidence="10">
    <location>
        <begin position="348"/>
        <end position="367"/>
    </location>
</feature>
<keyword evidence="8 10" id="KW-1133">Transmembrane helix</keyword>
<feature type="transmembrane region" description="Helical" evidence="10">
    <location>
        <begin position="23"/>
        <end position="49"/>
    </location>
</feature>
<keyword evidence="6 11" id="KW-0418">Kinase</keyword>
<comment type="similarity">
    <text evidence="2">Belongs to the polyprenol kinase family.</text>
</comment>
<reference evidence="11 12" key="1">
    <citation type="submission" date="2019-07" db="EMBL/GenBank/DDBJ databases">
        <title>Draft genome assembly of a fouling barnacle, Amphibalanus amphitrite (Darwin, 1854): The first reference genome for Thecostraca.</title>
        <authorList>
            <person name="Kim W."/>
        </authorList>
    </citation>
    <scope>NUCLEOTIDE SEQUENCE [LARGE SCALE GENOMIC DNA]</scope>
    <source>
        <strain evidence="11">SNU_AA5</strain>
        <tissue evidence="11">Soma without cirri and trophi</tissue>
    </source>
</reference>
<feature type="transmembrane region" description="Helical" evidence="10">
    <location>
        <begin position="180"/>
        <end position="205"/>
    </location>
</feature>
<feature type="transmembrane region" description="Helical" evidence="10">
    <location>
        <begin position="149"/>
        <end position="168"/>
    </location>
</feature>
<evidence type="ECO:0000256" key="7">
    <source>
        <dbReference type="ARBA" id="ARBA00022824"/>
    </source>
</evidence>
<evidence type="ECO:0000256" key="8">
    <source>
        <dbReference type="ARBA" id="ARBA00022989"/>
    </source>
</evidence>
<keyword evidence="9 10" id="KW-0472">Membrane</keyword>
<sequence>MGGVYRRQAGLADDVLCALVLPAAVYVSSSGAEAATAGVLAAVALFACLSEFHCESALSLGGGAAAVLTAGWALALPFGQVARLALLAAAELLTAGTLLARGGGSATGGEALLLGQAAALLCAASAGQLPELLLFGSPLYVSERAAVIHLLQTAFCLLLGLLLLLSYLPSARQSARLHLLLALLAAAIIVTTSVIINTNCLLWMVEFATGSAPRLRLLTIWASLLGGAVLFAAALGASGSGGGLSRAVLRKLFHLLICAVFVPGLLYDPLLLLAASGGITFLFIIAEIARACRLQPWADIIQRWFRPFLDSKDGGFLVLSNIFLVAACSGVLWYHAGEVTAAGHRQDLSLFAGVITVGIGDTVAAVVGSRYGRTRWPQSSKTIEGSLAAIAAQLLFCYALDHSGYLYIGQEMWRALCVAVGVTTLAEAFTAQADNLLLPPLFVIALRLAQRYW</sequence>
<evidence type="ECO:0000256" key="6">
    <source>
        <dbReference type="ARBA" id="ARBA00022777"/>
    </source>
</evidence>
<evidence type="ECO:0000256" key="4">
    <source>
        <dbReference type="ARBA" id="ARBA00022679"/>
    </source>
</evidence>
<evidence type="ECO:0000256" key="5">
    <source>
        <dbReference type="ARBA" id="ARBA00022692"/>
    </source>
</evidence>
<keyword evidence="5 10" id="KW-0812">Transmembrane</keyword>
<evidence type="ECO:0000256" key="1">
    <source>
        <dbReference type="ARBA" id="ARBA00004477"/>
    </source>
</evidence>
<dbReference type="GO" id="GO:0005789">
    <property type="term" value="C:endoplasmic reticulum membrane"/>
    <property type="evidence" value="ECO:0007669"/>
    <property type="project" value="UniProtKB-SubCell"/>
</dbReference>
<evidence type="ECO:0000256" key="10">
    <source>
        <dbReference type="SAM" id="Phobius"/>
    </source>
</evidence>
<proteinExistence type="inferred from homology"/>
<name>A0A6A4WB29_AMPAM</name>
<keyword evidence="7" id="KW-0256">Endoplasmic reticulum</keyword>
<evidence type="ECO:0000313" key="12">
    <source>
        <dbReference type="Proteomes" id="UP000440578"/>
    </source>
</evidence>
<dbReference type="AlphaFoldDB" id="A0A6A4WB29"/>
<comment type="subcellular location">
    <subcellularLocation>
        <location evidence="1">Endoplasmic reticulum membrane</location>
        <topology evidence="1">Multi-pass membrane protein</topology>
    </subcellularLocation>
</comment>
<evidence type="ECO:0000256" key="3">
    <source>
        <dbReference type="ARBA" id="ARBA00012132"/>
    </source>
</evidence>
<evidence type="ECO:0000256" key="2">
    <source>
        <dbReference type="ARBA" id="ARBA00010794"/>
    </source>
</evidence>
<feature type="transmembrane region" description="Helical" evidence="10">
    <location>
        <begin position="56"/>
        <end position="75"/>
    </location>
</feature>
<evidence type="ECO:0000313" key="11">
    <source>
        <dbReference type="EMBL" id="KAF0302399.1"/>
    </source>
</evidence>
<dbReference type="EMBL" id="VIIS01001067">
    <property type="protein sequence ID" value="KAF0302399.1"/>
    <property type="molecule type" value="Genomic_DNA"/>
</dbReference>
<accession>A0A6A4WB29</accession>
<evidence type="ECO:0000256" key="9">
    <source>
        <dbReference type="ARBA" id="ARBA00023136"/>
    </source>
</evidence>
<keyword evidence="4" id="KW-0808">Transferase</keyword>
<dbReference type="Proteomes" id="UP000440578">
    <property type="component" value="Unassembled WGS sequence"/>
</dbReference>
<dbReference type="PANTHER" id="PTHR13205">
    <property type="entry name" value="TRANSMEMBRANE PROTEIN 15-RELATED"/>
    <property type="match status" value="1"/>
</dbReference>
<dbReference type="InterPro" id="IPR032974">
    <property type="entry name" value="Polypren_kinase"/>
</dbReference>
<organism evidence="11 12">
    <name type="scientific">Amphibalanus amphitrite</name>
    <name type="common">Striped barnacle</name>
    <name type="synonym">Balanus amphitrite</name>
    <dbReference type="NCBI Taxonomy" id="1232801"/>
    <lineage>
        <taxon>Eukaryota</taxon>
        <taxon>Metazoa</taxon>
        <taxon>Ecdysozoa</taxon>
        <taxon>Arthropoda</taxon>
        <taxon>Crustacea</taxon>
        <taxon>Multicrustacea</taxon>
        <taxon>Cirripedia</taxon>
        <taxon>Thoracica</taxon>
        <taxon>Thoracicalcarea</taxon>
        <taxon>Balanomorpha</taxon>
        <taxon>Balanoidea</taxon>
        <taxon>Balanidae</taxon>
        <taxon>Amphibalaninae</taxon>
        <taxon>Amphibalanus</taxon>
    </lineage>
</organism>